<dbReference type="InterPro" id="IPR003660">
    <property type="entry name" value="HAMP_dom"/>
</dbReference>
<keyword evidence="5" id="KW-0812">Transmembrane</keyword>
<dbReference type="GO" id="GO:0016020">
    <property type="term" value="C:membrane"/>
    <property type="evidence" value="ECO:0007669"/>
    <property type="project" value="UniProtKB-SubCell"/>
</dbReference>
<name>A0A2Y9B9Z2_9FIRM</name>
<dbReference type="SUPFAM" id="SSF55874">
    <property type="entry name" value="ATPase domain of HSP90 chaperone/DNA topoisomerase II/histidine kinase"/>
    <property type="match status" value="1"/>
</dbReference>
<evidence type="ECO:0000313" key="7">
    <source>
        <dbReference type="EMBL" id="PWJ32477.1"/>
    </source>
</evidence>
<dbReference type="Gene3D" id="3.30.565.10">
    <property type="entry name" value="Histidine kinase-like ATPase, C-terminal domain"/>
    <property type="match status" value="1"/>
</dbReference>
<keyword evidence="5" id="KW-1133">Transmembrane helix</keyword>
<evidence type="ECO:0000259" key="6">
    <source>
        <dbReference type="PROSITE" id="PS50885"/>
    </source>
</evidence>
<dbReference type="RefSeq" id="WP_109729800.1">
    <property type="nucleotide sequence ID" value="NZ_BAAACK010000007.1"/>
</dbReference>
<gene>
    <name evidence="7" type="ORF">A8806_101768</name>
</gene>
<dbReference type="Gene3D" id="6.10.340.10">
    <property type="match status" value="1"/>
</dbReference>
<dbReference type="GO" id="GO:0000155">
    <property type="term" value="F:phosphorelay sensor kinase activity"/>
    <property type="evidence" value="ECO:0007669"/>
    <property type="project" value="InterPro"/>
</dbReference>
<protein>
    <submittedName>
        <fullName evidence="7">Sensor histidine kinase YesM</fullName>
    </submittedName>
</protein>
<sequence>MRTAKWRARFDRMHFLNKVRLIYSLIIMVPILLLECFVWFTSSNFIREQQMLEVRDSIERNFQDIQNQMEQCERSLLYLSSNTIMKEFLITEDNEYMKRLELSENVGPLVYNSLLSTRGFSKIQIFSEKHFGVSYDLFKNDSEVKDADWYKKTEETGKTLWWYGGEQFFITRCIKDPVTEKELGIIRIDLRREVLEDSFGMFLDMPLEISLLKEGEEFYHYTGTGEIQEAGYEKVMDMETSGWQIRYTVGREYFSAMLHPRIIISLFITMCLLACAWMLVNHSTKYLLNRLYRIIEEVKKVKDNNFEIEVDESSGDEIGELAESINRMLKKIRMLIDEVYKSELDKKNLELDLLQSKINPHFLYNNLSAINWIAIENGEDRIYQITTQMATFYRTALNRGVNVDRLEVEAENIKAYLNLQLYAHDDSFEVEYHIEEKVLDIRIPIFIMQPLVENAIEHGIDTLREEKGKISIRIFQDDDWLVISIWDNGKVLYREIGTTVMDRDSFGYGVRNVDKRIRLQCGESSGVEIRADESGTTSLIRLKKNAMII</sequence>
<dbReference type="PANTHER" id="PTHR34220:SF7">
    <property type="entry name" value="SENSOR HISTIDINE KINASE YPDA"/>
    <property type="match status" value="1"/>
</dbReference>
<dbReference type="EMBL" id="QGDL01000001">
    <property type="protein sequence ID" value="PWJ32477.1"/>
    <property type="molecule type" value="Genomic_DNA"/>
</dbReference>
<comment type="caution">
    <text evidence="7">The sequence shown here is derived from an EMBL/GenBank/DDBJ whole genome shotgun (WGS) entry which is preliminary data.</text>
</comment>
<evidence type="ECO:0000256" key="2">
    <source>
        <dbReference type="ARBA" id="ARBA00022553"/>
    </source>
</evidence>
<comment type="subcellular location">
    <subcellularLocation>
        <location evidence="1">Membrane</location>
    </subcellularLocation>
</comment>
<keyword evidence="4 7" id="KW-0418">Kinase</keyword>
<evidence type="ECO:0000256" key="5">
    <source>
        <dbReference type="SAM" id="Phobius"/>
    </source>
</evidence>
<dbReference type="InterPro" id="IPR050640">
    <property type="entry name" value="Bact_2-comp_sensor_kinase"/>
</dbReference>
<evidence type="ECO:0000256" key="4">
    <source>
        <dbReference type="ARBA" id="ARBA00022777"/>
    </source>
</evidence>
<dbReference type="Proteomes" id="UP000245845">
    <property type="component" value="Unassembled WGS sequence"/>
</dbReference>
<dbReference type="AlphaFoldDB" id="A0A2Y9B9Z2"/>
<dbReference type="CDD" id="cd06225">
    <property type="entry name" value="HAMP"/>
    <property type="match status" value="1"/>
</dbReference>
<dbReference type="OrthoDB" id="9809348at2"/>
<dbReference type="SUPFAM" id="SSF158472">
    <property type="entry name" value="HAMP domain-like"/>
    <property type="match status" value="1"/>
</dbReference>
<organism evidence="7 8">
    <name type="scientific">Faecalicatena orotica</name>
    <dbReference type="NCBI Taxonomy" id="1544"/>
    <lineage>
        <taxon>Bacteria</taxon>
        <taxon>Bacillati</taxon>
        <taxon>Bacillota</taxon>
        <taxon>Clostridia</taxon>
        <taxon>Lachnospirales</taxon>
        <taxon>Lachnospiraceae</taxon>
        <taxon>Faecalicatena</taxon>
    </lineage>
</organism>
<keyword evidence="2" id="KW-0597">Phosphoprotein</keyword>
<accession>A0A2Y9B9Z2</accession>
<feature type="domain" description="HAMP" evidence="6">
    <location>
        <begin position="285"/>
        <end position="337"/>
    </location>
</feature>
<dbReference type="InterPro" id="IPR010559">
    <property type="entry name" value="Sig_transdc_His_kin_internal"/>
</dbReference>
<dbReference type="SMART" id="SM00304">
    <property type="entry name" value="HAMP"/>
    <property type="match status" value="1"/>
</dbReference>
<evidence type="ECO:0000256" key="1">
    <source>
        <dbReference type="ARBA" id="ARBA00004370"/>
    </source>
</evidence>
<dbReference type="InterPro" id="IPR036890">
    <property type="entry name" value="HATPase_C_sf"/>
</dbReference>
<feature type="transmembrane region" description="Helical" evidence="5">
    <location>
        <begin position="21"/>
        <end position="40"/>
    </location>
</feature>
<keyword evidence="3" id="KW-0808">Transferase</keyword>
<keyword evidence="8" id="KW-1185">Reference proteome</keyword>
<evidence type="ECO:0000256" key="3">
    <source>
        <dbReference type="ARBA" id="ARBA00022679"/>
    </source>
</evidence>
<dbReference type="Pfam" id="PF00672">
    <property type="entry name" value="HAMP"/>
    <property type="match status" value="1"/>
</dbReference>
<dbReference type="PROSITE" id="PS50885">
    <property type="entry name" value="HAMP"/>
    <property type="match status" value="1"/>
</dbReference>
<dbReference type="Pfam" id="PF02518">
    <property type="entry name" value="HATPase_c"/>
    <property type="match status" value="1"/>
</dbReference>
<dbReference type="InterPro" id="IPR003594">
    <property type="entry name" value="HATPase_dom"/>
</dbReference>
<keyword evidence="5" id="KW-0472">Membrane</keyword>
<dbReference type="PANTHER" id="PTHR34220">
    <property type="entry name" value="SENSOR HISTIDINE KINASE YPDA"/>
    <property type="match status" value="1"/>
</dbReference>
<feature type="transmembrane region" description="Helical" evidence="5">
    <location>
        <begin position="262"/>
        <end position="280"/>
    </location>
</feature>
<proteinExistence type="predicted"/>
<dbReference type="Pfam" id="PF06580">
    <property type="entry name" value="His_kinase"/>
    <property type="match status" value="1"/>
</dbReference>
<reference evidence="7 8" key="1">
    <citation type="submission" date="2018-05" db="EMBL/GenBank/DDBJ databases">
        <title>The Hungate 1000. A catalogue of reference genomes from the rumen microbiome.</title>
        <authorList>
            <person name="Kelly W."/>
        </authorList>
    </citation>
    <scope>NUCLEOTIDE SEQUENCE [LARGE SCALE GENOMIC DNA]</scope>
    <source>
        <strain evidence="7 8">NLAE-zl-C242</strain>
    </source>
</reference>
<evidence type="ECO:0000313" key="8">
    <source>
        <dbReference type="Proteomes" id="UP000245845"/>
    </source>
</evidence>